<gene>
    <name evidence="2" type="ORF">AUC44_05210</name>
</gene>
<protein>
    <submittedName>
        <fullName evidence="2">Uncharacterized protein</fullName>
    </submittedName>
</protein>
<sequence>MQCPLRLSPTQEVTMSSDAIPESPRPVRPHDLNALEDDIRELNTALRHLGSLSLEELIKIIRQPGWTTPAEYELVRGLVQQMRAQVTLTGDLRATLLRGAQVAGAKA</sequence>
<dbReference type="EMBL" id="CP013910">
    <property type="protein sequence ID" value="ALW88368.1"/>
    <property type="molecule type" value="Genomic_DNA"/>
</dbReference>
<evidence type="ECO:0000313" key="3">
    <source>
        <dbReference type="Proteomes" id="UP000060071"/>
    </source>
</evidence>
<keyword evidence="3" id="KW-1185">Reference proteome</keyword>
<reference evidence="2 3" key="1">
    <citation type="submission" date="2015-12" db="EMBL/GenBank/DDBJ databases">
        <authorList>
            <person name="Kim M.K."/>
            <person name="Srinivasan S."/>
            <person name="Lee J.-J."/>
            <person name="Kim K."/>
        </authorList>
    </citation>
    <scope>NUCLEOTIDE SEQUENCE [LARGE SCALE GENOMIC DNA]</scope>
    <source>
        <strain evidence="2 3">BM2</strain>
    </source>
</reference>
<accession>A0ABN4K2J4</accession>
<dbReference type="Proteomes" id="UP000060071">
    <property type="component" value="Chromosome"/>
</dbReference>
<feature type="compositionally biased region" description="Polar residues" evidence="1">
    <location>
        <begin position="8"/>
        <end position="17"/>
    </location>
</feature>
<organism evidence="2 3">
    <name type="scientific">Deinococcus actinosclerus</name>
    <dbReference type="NCBI Taxonomy" id="1768108"/>
    <lineage>
        <taxon>Bacteria</taxon>
        <taxon>Thermotogati</taxon>
        <taxon>Deinococcota</taxon>
        <taxon>Deinococci</taxon>
        <taxon>Deinococcales</taxon>
        <taxon>Deinococcaceae</taxon>
        <taxon>Deinococcus</taxon>
    </lineage>
</organism>
<evidence type="ECO:0000313" key="2">
    <source>
        <dbReference type="EMBL" id="ALW88368.1"/>
    </source>
</evidence>
<evidence type="ECO:0000256" key="1">
    <source>
        <dbReference type="SAM" id="MobiDB-lite"/>
    </source>
</evidence>
<feature type="region of interest" description="Disordered" evidence="1">
    <location>
        <begin position="1"/>
        <end position="30"/>
    </location>
</feature>
<proteinExistence type="predicted"/>
<name>A0ABN4K2J4_9DEIO</name>